<accession>A0ACB7NUP9</accession>
<proteinExistence type="predicted"/>
<evidence type="ECO:0000313" key="1">
    <source>
        <dbReference type="EMBL" id="KAH6617129.1"/>
    </source>
</evidence>
<dbReference type="Proteomes" id="UP000724584">
    <property type="component" value="Unassembled WGS sequence"/>
</dbReference>
<sequence>MDLSLPFTYFLYLLFFFSNCLTENRVAKVPVTAGCSASQPTQYGPRLAFWARSIYTWSRRDIAPLIAPTRQI</sequence>
<dbReference type="EMBL" id="JAGIZQ010000007">
    <property type="protein sequence ID" value="KAH6617129.1"/>
    <property type="molecule type" value="Genomic_DNA"/>
</dbReference>
<gene>
    <name evidence="1" type="ORF">F5144DRAFT_585534</name>
</gene>
<reference evidence="1 2" key="1">
    <citation type="journal article" date="2021" name="Nat. Commun.">
        <title>Genetic determinants of endophytism in the Arabidopsis root mycobiome.</title>
        <authorList>
            <person name="Mesny F."/>
            <person name="Miyauchi S."/>
            <person name="Thiergart T."/>
            <person name="Pickel B."/>
            <person name="Atanasova L."/>
            <person name="Karlsson M."/>
            <person name="Huettel B."/>
            <person name="Barry K.W."/>
            <person name="Haridas S."/>
            <person name="Chen C."/>
            <person name="Bauer D."/>
            <person name="Andreopoulos W."/>
            <person name="Pangilinan J."/>
            <person name="LaButti K."/>
            <person name="Riley R."/>
            <person name="Lipzen A."/>
            <person name="Clum A."/>
            <person name="Drula E."/>
            <person name="Henrissat B."/>
            <person name="Kohler A."/>
            <person name="Grigoriev I.V."/>
            <person name="Martin F.M."/>
            <person name="Hacquard S."/>
        </authorList>
    </citation>
    <scope>NUCLEOTIDE SEQUENCE [LARGE SCALE GENOMIC DNA]</scope>
    <source>
        <strain evidence="1 2">MPI-SDFR-AT-0079</strain>
    </source>
</reference>
<protein>
    <submittedName>
        <fullName evidence="1">Uncharacterized protein</fullName>
    </submittedName>
</protein>
<keyword evidence="2" id="KW-1185">Reference proteome</keyword>
<name>A0ACB7NUP9_9PEZI</name>
<comment type="caution">
    <text evidence="1">The sequence shown here is derived from an EMBL/GenBank/DDBJ whole genome shotgun (WGS) entry which is preliminary data.</text>
</comment>
<organism evidence="1 2">
    <name type="scientific">Chaetomium tenue</name>
    <dbReference type="NCBI Taxonomy" id="1854479"/>
    <lineage>
        <taxon>Eukaryota</taxon>
        <taxon>Fungi</taxon>
        <taxon>Dikarya</taxon>
        <taxon>Ascomycota</taxon>
        <taxon>Pezizomycotina</taxon>
        <taxon>Sordariomycetes</taxon>
        <taxon>Sordariomycetidae</taxon>
        <taxon>Sordariales</taxon>
        <taxon>Chaetomiaceae</taxon>
        <taxon>Chaetomium</taxon>
    </lineage>
</organism>
<evidence type="ECO:0000313" key="2">
    <source>
        <dbReference type="Proteomes" id="UP000724584"/>
    </source>
</evidence>